<reference evidence="2 3" key="2">
    <citation type="submission" date="2024-07" db="EMBL/GenBank/DDBJ databases">
        <authorList>
            <person name="Akdeniz Z."/>
        </authorList>
    </citation>
    <scope>NUCLEOTIDE SEQUENCE [LARGE SCALE GENOMIC DNA]</scope>
</reference>
<dbReference type="EMBL" id="CAXDID020000077">
    <property type="protein sequence ID" value="CAL6016762.1"/>
    <property type="molecule type" value="Genomic_DNA"/>
</dbReference>
<comment type="caution">
    <text evidence="1">The sequence shown here is derived from an EMBL/GenBank/DDBJ whole genome shotgun (WGS) entry which is preliminary data.</text>
</comment>
<sequence>MRPRRASKIKSSEKTSEFRFQDFQQTSEYSYIHLSQSIRVSQLALIDFEEFSFLSRNPAVEADENSEIFFKFREVDLEPVSPILAGSTYHSQSHPSRKRAALSRSLSKVTRVSFYDNYINVYLLHITSVSHIPLLTNEDDQCQQKETAPPLILVRMEWESTACFRQTSAVGALVSTVKHQRLKQTKIVKSISSFVRLRIYRSQLLYSIQMRINLTKVIIQKQQLIIFQFDLEQIQSFSESSCVSQLVFNSFDKYNSKIIVPFLSS</sequence>
<accession>A0AA86UHS9</accession>
<organism evidence="1">
    <name type="scientific">Hexamita inflata</name>
    <dbReference type="NCBI Taxonomy" id="28002"/>
    <lineage>
        <taxon>Eukaryota</taxon>
        <taxon>Metamonada</taxon>
        <taxon>Diplomonadida</taxon>
        <taxon>Hexamitidae</taxon>
        <taxon>Hexamitinae</taxon>
        <taxon>Hexamita</taxon>
    </lineage>
</organism>
<proteinExistence type="predicted"/>
<name>A0AA86UHS9_9EUKA</name>
<reference evidence="1" key="1">
    <citation type="submission" date="2023-06" db="EMBL/GenBank/DDBJ databases">
        <authorList>
            <person name="Kurt Z."/>
        </authorList>
    </citation>
    <scope>NUCLEOTIDE SEQUENCE</scope>
</reference>
<protein>
    <submittedName>
        <fullName evidence="2">Hypothetical_protein</fullName>
    </submittedName>
</protein>
<gene>
    <name evidence="2" type="ORF">HINF_LOCUS25661</name>
    <name evidence="1" type="ORF">HINF_LOCUS28293</name>
</gene>
<evidence type="ECO:0000313" key="2">
    <source>
        <dbReference type="EMBL" id="CAL6016762.1"/>
    </source>
</evidence>
<evidence type="ECO:0000313" key="1">
    <source>
        <dbReference type="EMBL" id="CAI9940648.1"/>
    </source>
</evidence>
<dbReference type="AlphaFoldDB" id="A0AA86UHS9"/>
<dbReference type="Proteomes" id="UP001642409">
    <property type="component" value="Unassembled WGS sequence"/>
</dbReference>
<dbReference type="EMBL" id="CATOUU010000681">
    <property type="protein sequence ID" value="CAI9940648.1"/>
    <property type="molecule type" value="Genomic_DNA"/>
</dbReference>
<evidence type="ECO:0000313" key="3">
    <source>
        <dbReference type="Proteomes" id="UP001642409"/>
    </source>
</evidence>
<keyword evidence="3" id="KW-1185">Reference proteome</keyword>